<feature type="domain" description="Ubiquitin-like protease family profile" evidence="4">
    <location>
        <begin position="14"/>
        <end position="109"/>
    </location>
</feature>
<gene>
    <name evidence="5" type="ORF">KSP39_PZI017915</name>
</gene>
<dbReference type="Proteomes" id="UP001418222">
    <property type="component" value="Unassembled WGS sequence"/>
</dbReference>
<dbReference type="GO" id="GO:0008234">
    <property type="term" value="F:cysteine-type peptidase activity"/>
    <property type="evidence" value="ECO:0007669"/>
    <property type="project" value="InterPro"/>
</dbReference>
<evidence type="ECO:0000313" key="6">
    <source>
        <dbReference type="Proteomes" id="UP001418222"/>
    </source>
</evidence>
<comment type="similarity">
    <text evidence="1">Belongs to the peptidase C48 family.</text>
</comment>
<sequence>MLLAIGSCWWPILKKTWDFYDSMSNPTHKTPIQNHMRYLQEDTGDVLPIDIALWPLRIVEGLPTQDNDNDCGIFVMKYMAASVVEGPVDWSSHKVWGKDMLMIRAEMVASFCQIFQSSLLTKHGFNF</sequence>
<evidence type="ECO:0000259" key="4">
    <source>
        <dbReference type="Pfam" id="PF02902"/>
    </source>
</evidence>
<dbReference type="GO" id="GO:0006508">
    <property type="term" value="P:proteolysis"/>
    <property type="evidence" value="ECO:0007669"/>
    <property type="project" value="UniProtKB-KW"/>
</dbReference>
<evidence type="ECO:0000256" key="3">
    <source>
        <dbReference type="ARBA" id="ARBA00022801"/>
    </source>
</evidence>
<proteinExistence type="inferred from homology"/>
<evidence type="ECO:0000256" key="2">
    <source>
        <dbReference type="ARBA" id="ARBA00022670"/>
    </source>
</evidence>
<dbReference type="InterPro" id="IPR003653">
    <property type="entry name" value="Peptidase_C48_C"/>
</dbReference>
<name>A0AAP0FZK0_9ASPA</name>
<evidence type="ECO:0000313" key="5">
    <source>
        <dbReference type="EMBL" id="KAK8928481.1"/>
    </source>
</evidence>
<comment type="caution">
    <text evidence="5">The sequence shown here is derived from an EMBL/GenBank/DDBJ whole genome shotgun (WGS) entry which is preliminary data.</text>
</comment>
<dbReference type="Gene3D" id="3.40.395.10">
    <property type="entry name" value="Adenoviral Proteinase, Chain A"/>
    <property type="match status" value="1"/>
</dbReference>
<dbReference type="Pfam" id="PF02902">
    <property type="entry name" value="Peptidase_C48"/>
    <property type="match status" value="1"/>
</dbReference>
<reference evidence="5 6" key="1">
    <citation type="journal article" date="2022" name="Nat. Plants">
        <title>Genomes of leafy and leafless Platanthera orchids illuminate the evolution of mycoheterotrophy.</title>
        <authorList>
            <person name="Li M.H."/>
            <person name="Liu K.W."/>
            <person name="Li Z."/>
            <person name="Lu H.C."/>
            <person name="Ye Q.L."/>
            <person name="Zhang D."/>
            <person name="Wang J.Y."/>
            <person name="Li Y.F."/>
            <person name="Zhong Z.M."/>
            <person name="Liu X."/>
            <person name="Yu X."/>
            <person name="Liu D.K."/>
            <person name="Tu X.D."/>
            <person name="Liu B."/>
            <person name="Hao Y."/>
            <person name="Liao X.Y."/>
            <person name="Jiang Y.T."/>
            <person name="Sun W.H."/>
            <person name="Chen J."/>
            <person name="Chen Y.Q."/>
            <person name="Ai Y."/>
            <person name="Zhai J.W."/>
            <person name="Wu S.S."/>
            <person name="Zhou Z."/>
            <person name="Hsiao Y.Y."/>
            <person name="Wu W.L."/>
            <person name="Chen Y.Y."/>
            <person name="Lin Y.F."/>
            <person name="Hsu J.L."/>
            <person name="Li C.Y."/>
            <person name="Wang Z.W."/>
            <person name="Zhao X."/>
            <person name="Zhong W.Y."/>
            <person name="Ma X.K."/>
            <person name="Ma L."/>
            <person name="Huang J."/>
            <person name="Chen G.Z."/>
            <person name="Huang M.Z."/>
            <person name="Huang L."/>
            <person name="Peng D.H."/>
            <person name="Luo Y.B."/>
            <person name="Zou S.Q."/>
            <person name="Chen S.P."/>
            <person name="Lan S."/>
            <person name="Tsai W.C."/>
            <person name="Van de Peer Y."/>
            <person name="Liu Z.J."/>
        </authorList>
    </citation>
    <scope>NUCLEOTIDE SEQUENCE [LARGE SCALE GENOMIC DNA]</scope>
    <source>
        <strain evidence="5">Lor287</strain>
    </source>
</reference>
<dbReference type="InterPro" id="IPR038765">
    <property type="entry name" value="Papain-like_cys_pep_sf"/>
</dbReference>
<keyword evidence="6" id="KW-1185">Reference proteome</keyword>
<evidence type="ECO:0000256" key="1">
    <source>
        <dbReference type="ARBA" id="ARBA00005234"/>
    </source>
</evidence>
<protein>
    <recommendedName>
        <fullName evidence="4">Ubiquitin-like protease family profile domain-containing protein</fullName>
    </recommendedName>
</protein>
<accession>A0AAP0FZK0</accession>
<keyword evidence="3" id="KW-0378">Hydrolase</keyword>
<keyword evidence="2" id="KW-0645">Protease</keyword>
<dbReference type="SUPFAM" id="SSF54001">
    <property type="entry name" value="Cysteine proteinases"/>
    <property type="match status" value="1"/>
</dbReference>
<organism evidence="5 6">
    <name type="scientific">Platanthera zijinensis</name>
    <dbReference type="NCBI Taxonomy" id="2320716"/>
    <lineage>
        <taxon>Eukaryota</taxon>
        <taxon>Viridiplantae</taxon>
        <taxon>Streptophyta</taxon>
        <taxon>Embryophyta</taxon>
        <taxon>Tracheophyta</taxon>
        <taxon>Spermatophyta</taxon>
        <taxon>Magnoliopsida</taxon>
        <taxon>Liliopsida</taxon>
        <taxon>Asparagales</taxon>
        <taxon>Orchidaceae</taxon>
        <taxon>Orchidoideae</taxon>
        <taxon>Orchideae</taxon>
        <taxon>Orchidinae</taxon>
        <taxon>Platanthera</taxon>
    </lineage>
</organism>
<dbReference type="AlphaFoldDB" id="A0AAP0FZK0"/>
<dbReference type="EMBL" id="JBBWWQ010000015">
    <property type="protein sequence ID" value="KAK8928481.1"/>
    <property type="molecule type" value="Genomic_DNA"/>
</dbReference>